<keyword evidence="5 6" id="KW-0472">Membrane</keyword>
<dbReference type="Proteomes" id="UP000034086">
    <property type="component" value="Unassembled WGS sequence"/>
</dbReference>
<proteinExistence type="predicted"/>
<dbReference type="PANTHER" id="PTHR30093:SF44">
    <property type="entry name" value="TYPE II SECRETION SYSTEM CORE PROTEIN G"/>
    <property type="match status" value="1"/>
</dbReference>
<dbReference type="Gene3D" id="3.30.700.10">
    <property type="entry name" value="Glycoprotein, Type 4 Pilin"/>
    <property type="match status" value="1"/>
</dbReference>
<dbReference type="AlphaFoldDB" id="A0A0G1M7F1"/>
<dbReference type="GO" id="GO:0015627">
    <property type="term" value="C:type II protein secretion system complex"/>
    <property type="evidence" value="ECO:0007669"/>
    <property type="project" value="InterPro"/>
</dbReference>
<comment type="caution">
    <text evidence="7">The sequence shown here is derived from an EMBL/GenBank/DDBJ whole genome shotgun (WGS) entry which is preliminary data.</text>
</comment>
<dbReference type="GO" id="GO:0016020">
    <property type="term" value="C:membrane"/>
    <property type="evidence" value="ECO:0007669"/>
    <property type="project" value="UniProtKB-SubCell"/>
</dbReference>
<dbReference type="GO" id="GO:0015628">
    <property type="term" value="P:protein secretion by the type II secretion system"/>
    <property type="evidence" value="ECO:0007669"/>
    <property type="project" value="InterPro"/>
</dbReference>
<evidence type="ECO:0000256" key="5">
    <source>
        <dbReference type="ARBA" id="ARBA00023136"/>
    </source>
</evidence>
<dbReference type="InterPro" id="IPR000983">
    <property type="entry name" value="Bac_GSPG_pilin"/>
</dbReference>
<dbReference type="SUPFAM" id="SSF54523">
    <property type="entry name" value="Pili subunits"/>
    <property type="match status" value="1"/>
</dbReference>
<dbReference type="PRINTS" id="PR00813">
    <property type="entry name" value="BCTERIALGSPG"/>
</dbReference>
<evidence type="ECO:0000256" key="1">
    <source>
        <dbReference type="ARBA" id="ARBA00004167"/>
    </source>
</evidence>
<dbReference type="NCBIfam" id="TIGR02532">
    <property type="entry name" value="IV_pilin_GFxxxE"/>
    <property type="match status" value="1"/>
</dbReference>
<comment type="subcellular location">
    <subcellularLocation>
        <location evidence="1">Membrane</location>
        <topology evidence="1">Single-pass membrane protein</topology>
    </subcellularLocation>
</comment>
<evidence type="ECO:0000256" key="2">
    <source>
        <dbReference type="ARBA" id="ARBA00022481"/>
    </source>
</evidence>
<dbReference type="EMBL" id="LCKQ01000003">
    <property type="protein sequence ID" value="KKU04151.1"/>
    <property type="molecule type" value="Genomic_DNA"/>
</dbReference>
<gene>
    <name evidence="7" type="ORF">UX03_C0003G0038</name>
</gene>
<evidence type="ECO:0000313" key="8">
    <source>
        <dbReference type="Proteomes" id="UP000034086"/>
    </source>
</evidence>
<dbReference type="InterPro" id="IPR012902">
    <property type="entry name" value="N_methyl_site"/>
</dbReference>
<feature type="transmembrane region" description="Helical" evidence="6">
    <location>
        <begin position="31"/>
        <end position="52"/>
    </location>
</feature>
<keyword evidence="2" id="KW-0488">Methylation</keyword>
<evidence type="ECO:0000256" key="6">
    <source>
        <dbReference type="SAM" id="Phobius"/>
    </source>
</evidence>
<keyword evidence="4 6" id="KW-1133">Transmembrane helix</keyword>
<accession>A0A0G1M7F1</accession>
<keyword evidence="3 6" id="KW-0812">Transmembrane</keyword>
<evidence type="ECO:0000256" key="4">
    <source>
        <dbReference type="ARBA" id="ARBA00022989"/>
    </source>
</evidence>
<organism evidence="7 8">
    <name type="scientific">Candidatus Woesebacteria bacterium GW2011_GWE1_45_18</name>
    <dbReference type="NCBI Taxonomy" id="1618598"/>
    <lineage>
        <taxon>Bacteria</taxon>
        <taxon>Candidatus Woeseibacteriota</taxon>
    </lineage>
</organism>
<reference evidence="7 8" key="1">
    <citation type="journal article" date="2015" name="Nature">
        <title>rRNA introns, odd ribosomes, and small enigmatic genomes across a large radiation of phyla.</title>
        <authorList>
            <person name="Brown C.T."/>
            <person name="Hug L.A."/>
            <person name="Thomas B.C."/>
            <person name="Sharon I."/>
            <person name="Castelle C.J."/>
            <person name="Singh A."/>
            <person name="Wilkins M.J."/>
            <person name="Williams K.H."/>
            <person name="Banfield J.F."/>
        </authorList>
    </citation>
    <scope>NUCLEOTIDE SEQUENCE [LARGE SCALE GENOMIC DNA]</scope>
</reference>
<evidence type="ECO:0000313" key="7">
    <source>
        <dbReference type="EMBL" id="KKU04151.1"/>
    </source>
</evidence>
<protein>
    <submittedName>
        <fullName evidence="7">Type II secretion pathway protein G</fullName>
    </submittedName>
</protein>
<name>A0A0G1M7F1_9BACT</name>
<dbReference type="InterPro" id="IPR045584">
    <property type="entry name" value="Pilin-like"/>
</dbReference>
<dbReference type="PROSITE" id="PS00409">
    <property type="entry name" value="PROKAR_NTER_METHYL"/>
    <property type="match status" value="1"/>
</dbReference>
<evidence type="ECO:0000256" key="3">
    <source>
        <dbReference type="ARBA" id="ARBA00022692"/>
    </source>
</evidence>
<sequence length="182" mass="20104">MKIPAVITKYTKAFTLIRTRLRQNLVNVHGFTLIELLVAISIIAIISTVLLANFNAARERGRDAQRKADLRNISTALRIYYNDYGVYPASGTDANAGKIRACGQSTSPGPFICEYGSAWTADSKTLMSTLPKDPLSSQAYQYIQIDLDNYTLTTCFENASDEDGIAESGIDCASNWMYQIKP</sequence>
<dbReference type="Pfam" id="PF07963">
    <property type="entry name" value="N_methyl"/>
    <property type="match status" value="1"/>
</dbReference>
<dbReference type="PANTHER" id="PTHR30093">
    <property type="entry name" value="GENERAL SECRETION PATHWAY PROTEIN G"/>
    <property type="match status" value="1"/>
</dbReference>